<reference evidence="1" key="2">
    <citation type="submission" date="2023-05" db="EMBL/GenBank/DDBJ databases">
        <authorList>
            <consortium name="Lawrence Berkeley National Laboratory"/>
            <person name="Steindorff A."/>
            <person name="Hensen N."/>
            <person name="Bonometti L."/>
            <person name="Westerberg I."/>
            <person name="Brannstrom I.O."/>
            <person name="Guillou S."/>
            <person name="Cros-Aarteil S."/>
            <person name="Calhoun S."/>
            <person name="Haridas S."/>
            <person name="Kuo A."/>
            <person name="Mondo S."/>
            <person name="Pangilinan J."/>
            <person name="Riley R."/>
            <person name="Labutti K."/>
            <person name="Andreopoulos B."/>
            <person name="Lipzen A."/>
            <person name="Chen C."/>
            <person name="Yanf M."/>
            <person name="Daum C."/>
            <person name="Ng V."/>
            <person name="Clum A."/>
            <person name="Ohm R."/>
            <person name="Martin F."/>
            <person name="Silar P."/>
            <person name="Natvig D."/>
            <person name="Lalanne C."/>
            <person name="Gautier V."/>
            <person name="Ament-Velasquez S.L."/>
            <person name="Kruys A."/>
            <person name="Hutchinson M.I."/>
            <person name="Powell A.J."/>
            <person name="Barry K."/>
            <person name="Miller A.N."/>
            <person name="Grigoriev I.V."/>
            <person name="Debuchy R."/>
            <person name="Gladieux P."/>
            <person name="Thoren M.H."/>
            <person name="Johannesson H."/>
        </authorList>
    </citation>
    <scope>NUCLEOTIDE SEQUENCE</scope>
    <source>
        <strain evidence="1">CBS 532.94</strain>
    </source>
</reference>
<gene>
    <name evidence="1" type="ORF">C8A03DRAFT_19706</name>
</gene>
<accession>A0AAN7H6G3</accession>
<protein>
    <submittedName>
        <fullName evidence="1">Uncharacterized protein</fullName>
    </submittedName>
</protein>
<dbReference type="EMBL" id="MU860645">
    <property type="protein sequence ID" value="KAK4233163.1"/>
    <property type="molecule type" value="Genomic_DNA"/>
</dbReference>
<proteinExistence type="predicted"/>
<dbReference type="Proteomes" id="UP001303760">
    <property type="component" value="Unassembled WGS sequence"/>
</dbReference>
<name>A0AAN7H6G3_9PEZI</name>
<comment type="caution">
    <text evidence="1">The sequence shown here is derived from an EMBL/GenBank/DDBJ whole genome shotgun (WGS) entry which is preliminary data.</text>
</comment>
<evidence type="ECO:0000313" key="2">
    <source>
        <dbReference type="Proteomes" id="UP001303760"/>
    </source>
</evidence>
<evidence type="ECO:0000313" key="1">
    <source>
        <dbReference type="EMBL" id="KAK4233163.1"/>
    </source>
</evidence>
<sequence length="173" mass="18263">MASTSSLPSTPRVNIGALTTTFTPQGGCDVLQIVSSGLRPGFFALRPGSRCVVTMTTRQSFFAAESCFPGVLGAFLNGAEGYGTTRPVYSPGSVCPAGYLPAYIVSRTPESPAPTTTPGLISTNIDLWNLLFEGETATGCCPRWVRTTSSTDDTGLCIVRSRVRFGPALTLHF</sequence>
<dbReference type="AlphaFoldDB" id="A0AAN7H6G3"/>
<reference evidence="1" key="1">
    <citation type="journal article" date="2023" name="Mol. Phylogenet. Evol.">
        <title>Genome-scale phylogeny and comparative genomics of the fungal order Sordariales.</title>
        <authorList>
            <person name="Hensen N."/>
            <person name="Bonometti L."/>
            <person name="Westerberg I."/>
            <person name="Brannstrom I.O."/>
            <person name="Guillou S."/>
            <person name="Cros-Aarteil S."/>
            <person name="Calhoun S."/>
            <person name="Haridas S."/>
            <person name="Kuo A."/>
            <person name="Mondo S."/>
            <person name="Pangilinan J."/>
            <person name="Riley R."/>
            <person name="LaButti K."/>
            <person name="Andreopoulos B."/>
            <person name="Lipzen A."/>
            <person name="Chen C."/>
            <person name="Yan M."/>
            <person name="Daum C."/>
            <person name="Ng V."/>
            <person name="Clum A."/>
            <person name="Steindorff A."/>
            <person name="Ohm R.A."/>
            <person name="Martin F."/>
            <person name="Silar P."/>
            <person name="Natvig D.O."/>
            <person name="Lalanne C."/>
            <person name="Gautier V."/>
            <person name="Ament-Velasquez S.L."/>
            <person name="Kruys A."/>
            <person name="Hutchinson M.I."/>
            <person name="Powell A.J."/>
            <person name="Barry K."/>
            <person name="Miller A.N."/>
            <person name="Grigoriev I.V."/>
            <person name="Debuchy R."/>
            <person name="Gladieux P."/>
            <person name="Hiltunen Thoren M."/>
            <person name="Johannesson H."/>
        </authorList>
    </citation>
    <scope>NUCLEOTIDE SEQUENCE</scope>
    <source>
        <strain evidence="1">CBS 532.94</strain>
    </source>
</reference>
<organism evidence="1 2">
    <name type="scientific">Achaetomium macrosporum</name>
    <dbReference type="NCBI Taxonomy" id="79813"/>
    <lineage>
        <taxon>Eukaryota</taxon>
        <taxon>Fungi</taxon>
        <taxon>Dikarya</taxon>
        <taxon>Ascomycota</taxon>
        <taxon>Pezizomycotina</taxon>
        <taxon>Sordariomycetes</taxon>
        <taxon>Sordariomycetidae</taxon>
        <taxon>Sordariales</taxon>
        <taxon>Chaetomiaceae</taxon>
        <taxon>Achaetomium</taxon>
    </lineage>
</organism>
<keyword evidence="2" id="KW-1185">Reference proteome</keyword>